<proteinExistence type="predicted"/>
<dbReference type="Proteomes" id="UP000287410">
    <property type="component" value="Unassembled WGS sequence"/>
</dbReference>
<dbReference type="InterPro" id="IPR011011">
    <property type="entry name" value="Znf_FYVE_PHD"/>
</dbReference>
<dbReference type="RefSeq" id="WP_126789264.1">
    <property type="nucleotide sequence ID" value="NZ_PIPN01000003.1"/>
</dbReference>
<dbReference type="Gene3D" id="3.30.40.10">
    <property type="entry name" value="Zinc/RING finger domain, C3HC4 (zinc finger)"/>
    <property type="match status" value="1"/>
</dbReference>
<dbReference type="InterPro" id="IPR013083">
    <property type="entry name" value="Znf_RING/FYVE/PHD"/>
</dbReference>
<sequence length="68" mass="7546">MSAWWSDAGPESCPFCEVSYYAECGYYCAECDRPLCASCIVTDYAQRRVLCSQCQAEADAKTKPKGDN</sequence>
<dbReference type="EMBL" id="PIPN01000003">
    <property type="protein sequence ID" value="RUO29993.1"/>
    <property type="molecule type" value="Genomic_DNA"/>
</dbReference>
<comment type="caution">
    <text evidence="1">The sequence shown here is derived from an EMBL/GenBank/DDBJ whole genome shotgun (WGS) entry which is preliminary data.</text>
</comment>
<dbReference type="SUPFAM" id="SSF57903">
    <property type="entry name" value="FYVE/PHD zinc finger"/>
    <property type="match status" value="1"/>
</dbReference>
<evidence type="ECO:0000313" key="1">
    <source>
        <dbReference type="EMBL" id="RUO29993.1"/>
    </source>
</evidence>
<reference evidence="1 2" key="1">
    <citation type="journal article" date="2018" name="Front. Microbiol.">
        <title>Genome-Based Analysis Reveals the Taxonomy and Diversity of the Family Idiomarinaceae.</title>
        <authorList>
            <person name="Liu Y."/>
            <person name="Lai Q."/>
            <person name="Shao Z."/>
        </authorList>
    </citation>
    <scope>NUCLEOTIDE SEQUENCE [LARGE SCALE GENOMIC DNA]</scope>
    <source>
        <strain evidence="1 2">GBSy1</strain>
    </source>
</reference>
<protein>
    <recommendedName>
        <fullName evidence="3">B box-type domain-containing protein</fullName>
    </recommendedName>
</protein>
<accession>A0ABY0BZ73</accession>
<name>A0ABY0BZ73_9GAMM</name>
<evidence type="ECO:0000313" key="2">
    <source>
        <dbReference type="Proteomes" id="UP000287410"/>
    </source>
</evidence>
<keyword evidence="2" id="KW-1185">Reference proteome</keyword>
<gene>
    <name evidence="1" type="ORF">CWE12_08510</name>
</gene>
<evidence type="ECO:0008006" key="3">
    <source>
        <dbReference type="Google" id="ProtNLM"/>
    </source>
</evidence>
<organism evidence="1 2">
    <name type="scientific">Aliidiomarina sedimenti</name>
    <dbReference type="NCBI Taxonomy" id="1933879"/>
    <lineage>
        <taxon>Bacteria</taxon>
        <taxon>Pseudomonadati</taxon>
        <taxon>Pseudomonadota</taxon>
        <taxon>Gammaproteobacteria</taxon>
        <taxon>Alteromonadales</taxon>
        <taxon>Idiomarinaceae</taxon>
        <taxon>Aliidiomarina</taxon>
    </lineage>
</organism>